<gene>
    <name evidence="6" type="ORF">OVY01_04420</name>
</gene>
<dbReference type="Gene3D" id="1.10.443.10">
    <property type="entry name" value="Intergrase catalytic core"/>
    <property type="match status" value="1"/>
</dbReference>
<evidence type="ECO:0000259" key="5">
    <source>
        <dbReference type="Pfam" id="PF00589"/>
    </source>
</evidence>
<dbReference type="InterPro" id="IPR050808">
    <property type="entry name" value="Phage_Integrase"/>
</dbReference>
<sequence length="166" mass="18439">MALSLNRPRAIQTCQRSTEIRQLRWSQVDYTEGVIHFVPSKTASSTGEAVDWPITPPIAAVLDRAKTIGVRSEYVVLDRHGEPKRDAACHDARRDGKRRADSEDRPYTVKDIRAKAMTDAKRQGYDLDVLQIAGAHADRATTAGYIKSRDIPVSTVKLDLPLASEV</sequence>
<feature type="domain" description="Tyr recombinase" evidence="5">
    <location>
        <begin position="11"/>
        <end position="149"/>
    </location>
</feature>
<evidence type="ECO:0000313" key="6">
    <source>
        <dbReference type="EMBL" id="MCY0386497.1"/>
    </source>
</evidence>
<dbReference type="Proteomes" id="UP001082899">
    <property type="component" value="Unassembled WGS sequence"/>
</dbReference>
<organism evidence="6 7">
    <name type="scientific">Robbsia betulipollinis</name>
    <dbReference type="NCBI Taxonomy" id="2981849"/>
    <lineage>
        <taxon>Bacteria</taxon>
        <taxon>Pseudomonadati</taxon>
        <taxon>Pseudomonadota</taxon>
        <taxon>Betaproteobacteria</taxon>
        <taxon>Burkholderiales</taxon>
        <taxon>Burkholderiaceae</taxon>
        <taxon>Robbsia</taxon>
    </lineage>
</organism>
<evidence type="ECO:0000256" key="2">
    <source>
        <dbReference type="ARBA" id="ARBA00022908"/>
    </source>
</evidence>
<evidence type="ECO:0000313" key="7">
    <source>
        <dbReference type="Proteomes" id="UP001082899"/>
    </source>
</evidence>
<comment type="similarity">
    <text evidence="1">Belongs to the 'phage' integrase family.</text>
</comment>
<dbReference type="InterPro" id="IPR002104">
    <property type="entry name" value="Integrase_catalytic"/>
</dbReference>
<dbReference type="Pfam" id="PF00589">
    <property type="entry name" value="Phage_integrase"/>
    <property type="match status" value="1"/>
</dbReference>
<dbReference type="InterPro" id="IPR013762">
    <property type="entry name" value="Integrase-like_cat_sf"/>
</dbReference>
<dbReference type="PANTHER" id="PTHR30629:SF2">
    <property type="entry name" value="PROPHAGE INTEGRASE INTS-RELATED"/>
    <property type="match status" value="1"/>
</dbReference>
<proteinExistence type="inferred from homology"/>
<evidence type="ECO:0000256" key="4">
    <source>
        <dbReference type="SAM" id="MobiDB-lite"/>
    </source>
</evidence>
<dbReference type="InterPro" id="IPR011010">
    <property type="entry name" value="DNA_brk_join_enz"/>
</dbReference>
<feature type="region of interest" description="Disordered" evidence="4">
    <location>
        <begin position="82"/>
        <end position="105"/>
    </location>
</feature>
<keyword evidence="7" id="KW-1185">Reference proteome</keyword>
<evidence type="ECO:0000256" key="3">
    <source>
        <dbReference type="ARBA" id="ARBA00023172"/>
    </source>
</evidence>
<comment type="caution">
    <text evidence="6">The sequence shown here is derived from an EMBL/GenBank/DDBJ whole genome shotgun (WGS) entry which is preliminary data.</text>
</comment>
<keyword evidence="3" id="KW-0233">DNA recombination</keyword>
<evidence type="ECO:0000256" key="1">
    <source>
        <dbReference type="ARBA" id="ARBA00008857"/>
    </source>
</evidence>
<dbReference type="SUPFAM" id="SSF56349">
    <property type="entry name" value="DNA breaking-rejoining enzymes"/>
    <property type="match status" value="1"/>
</dbReference>
<protein>
    <submittedName>
        <fullName evidence="6">Tyrosine-type recombinase/integrase</fullName>
    </submittedName>
</protein>
<dbReference type="EMBL" id="JAPMXC010000001">
    <property type="protein sequence ID" value="MCY0386497.1"/>
    <property type="molecule type" value="Genomic_DNA"/>
</dbReference>
<reference evidence="6" key="1">
    <citation type="submission" date="2022-11" db="EMBL/GenBank/DDBJ databases">
        <title>Robbsia betulipollinis sp. nov., isolated from pollen of birch (Betula pendula).</title>
        <authorList>
            <person name="Shi H."/>
            <person name="Ambika Manirajan B."/>
            <person name="Ratering S."/>
            <person name="Geissler-Plaum R."/>
            <person name="Schnell S."/>
        </authorList>
    </citation>
    <scope>NUCLEOTIDE SEQUENCE</scope>
    <source>
        <strain evidence="6">Bb-Pol-6</strain>
    </source>
</reference>
<accession>A0ABT3ZJA8</accession>
<name>A0ABT3ZJA8_9BURK</name>
<dbReference type="PANTHER" id="PTHR30629">
    <property type="entry name" value="PROPHAGE INTEGRASE"/>
    <property type="match status" value="1"/>
</dbReference>
<keyword evidence="2" id="KW-0229">DNA integration</keyword>
<dbReference type="RefSeq" id="WP_267845938.1">
    <property type="nucleotide sequence ID" value="NZ_JAPMXC010000001.1"/>
</dbReference>